<evidence type="ECO:0000313" key="2">
    <source>
        <dbReference type="Proteomes" id="UP000790709"/>
    </source>
</evidence>
<dbReference type="Proteomes" id="UP000790709">
    <property type="component" value="Unassembled WGS sequence"/>
</dbReference>
<gene>
    <name evidence="1" type="ORF">BV22DRAFT_969026</name>
</gene>
<name>A0ACB8B3H2_9AGAM</name>
<evidence type="ECO:0000313" key="1">
    <source>
        <dbReference type="EMBL" id="KAH7919771.1"/>
    </source>
</evidence>
<proteinExistence type="predicted"/>
<feature type="non-terminal residue" evidence="1">
    <location>
        <position position="135"/>
    </location>
</feature>
<keyword evidence="2" id="KW-1185">Reference proteome</keyword>
<sequence length="135" mass="15189">ATWTDADDAIMVETLRLQKLEGQQANNGWKAPVWHAVAEALQKNGHKKGAMKTAEKCSDHWTNLKANFLSVQKVRGFSGFSWDDNLKRVTAPDDVWERLASEPTTKKYERWRKAGFPLFDEILFLVEGIVATGAG</sequence>
<reference evidence="1" key="1">
    <citation type="journal article" date="2021" name="New Phytol.">
        <title>Evolutionary innovations through gain and loss of genes in the ectomycorrhizal Boletales.</title>
        <authorList>
            <person name="Wu G."/>
            <person name="Miyauchi S."/>
            <person name="Morin E."/>
            <person name="Kuo A."/>
            <person name="Drula E."/>
            <person name="Varga T."/>
            <person name="Kohler A."/>
            <person name="Feng B."/>
            <person name="Cao Y."/>
            <person name="Lipzen A."/>
            <person name="Daum C."/>
            <person name="Hundley H."/>
            <person name="Pangilinan J."/>
            <person name="Johnson J."/>
            <person name="Barry K."/>
            <person name="LaButti K."/>
            <person name="Ng V."/>
            <person name="Ahrendt S."/>
            <person name="Min B."/>
            <person name="Choi I.G."/>
            <person name="Park H."/>
            <person name="Plett J.M."/>
            <person name="Magnuson J."/>
            <person name="Spatafora J.W."/>
            <person name="Nagy L.G."/>
            <person name="Henrissat B."/>
            <person name="Grigoriev I.V."/>
            <person name="Yang Z.L."/>
            <person name="Xu J."/>
            <person name="Martin F.M."/>
        </authorList>
    </citation>
    <scope>NUCLEOTIDE SEQUENCE</scope>
    <source>
        <strain evidence="1">KUC20120723A-06</strain>
    </source>
</reference>
<protein>
    <submittedName>
        <fullName evidence="1">Uncharacterized protein</fullName>
    </submittedName>
</protein>
<organism evidence="1 2">
    <name type="scientific">Leucogyrophana mollusca</name>
    <dbReference type="NCBI Taxonomy" id="85980"/>
    <lineage>
        <taxon>Eukaryota</taxon>
        <taxon>Fungi</taxon>
        <taxon>Dikarya</taxon>
        <taxon>Basidiomycota</taxon>
        <taxon>Agaricomycotina</taxon>
        <taxon>Agaricomycetes</taxon>
        <taxon>Agaricomycetidae</taxon>
        <taxon>Boletales</taxon>
        <taxon>Boletales incertae sedis</taxon>
        <taxon>Leucogyrophana</taxon>
    </lineage>
</organism>
<comment type="caution">
    <text evidence="1">The sequence shown here is derived from an EMBL/GenBank/DDBJ whole genome shotgun (WGS) entry which is preliminary data.</text>
</comment>
<dbReference type="EMBL" id="MU266632">
    <property type="protein sequence ID" value="KAH7919771.1"/>
    <property type="molecule type" value="Genomic_DNA"/>
</dbReference>
<feature type="non-terminal residue" evidence="1">
    <location>
        <position position="1"/>
    </location>
</feature>
<accession>A0ACB8B3H2</accession>